<dbReference type="EMBL" id="FOMX01000004">
    <property type="protein sequence ID" value="SFD75999.1"/>
    <property type="molecule type" value="Genomic_DNA"/>
</dbReference>
<name>A0A1I1UZD8_9BACT</name>
<evidence type="ECO:0000313" key="1">
    <source>
        <dbReference type="EMBL" id="SFD75999.1"/>
    </source>
</evidence>
<sequence length="49" mass="5341">MRRGAARAPTRSNTARSSVFTAFSLRTTGTVRWASRIRTTIVALLSQGC</sequence>
<keyword evidence="2" id="KW-1185">Reference proteome</keyword>
<proteinExistence type="predicted"/>
<dbReference type="Proteomes" id="UP000199400">
    <property type="component" value="Unassembled WGS sequence"/>
</dbReference>
<protein>
    <submittedName>
        <fullName evidence="1">Uncharacterized protein</fullName>
    </submittedName>
</protein>
<evidence type="ECO:0000313" key="2">
    <source>
        <dbReference type="Proteomes" id="UP000199400"/>
    </source>
</evidence>
<gene>
    <name evidence="1" type="ORF">SAMN02745121_01420</name>
</gene>
<accession>A0A1I1UZD8</accession>
<organism evidence="1 2">
    <name type="scientific">Nannocystis exedens</name>
    <dbReference type="NCBI Taxonomy" id="54"/>
    <lineage>
        <taxon>Bacteria</taxon>
        <taxon>Pseudomonadati</taxon>
        <taxon>Myxococcota</taxon>
        <taxon>Polyangia</taxon>
        <taxon>Nannocystales</taxon>
        <taxon>Nannocystaceae</taxon>
        <taxon>Nannocystis</taxon>
    </lineage>
</organism>
<reference evidence="2" key="1">
    <citation type="submission" date="2016-10" db="EMBL/GenBank/DDBJ databases">
        <authorList>
            <person name="Varghese N."/>
            <person name="Submissions S."/>
        </authorList>
    </citation>
    <scope>NUCLEOTIDE SEQUENCE [LARGE SCALE GENOMIC DNA]</scope>
    <source>
        <strain evidence="2">ATCC 25963</strain>
    </source>
</reference>
<dbReference type="AlphaFoldDB" id="A0A1I1UZD8"/>